<proteinExistence type="predicted"/>
<evidence type="ECO:0000313" key="2">
    <source>
        <dbReference type="Proteomes" id="UP001151582"/>
    </source>
</evidence>
<dbReference type="Gene3D" id="3.90.730.10">
    <property type="entry name" value="Ribonuclease T2-like"/>
    <property type="match status" value="1"/>
</dbReference>
<dbReference type="InterPro" id="IPR036430">
    <property type="entry name" value="RNase_T2-like_sf"/>
</dbReference>
<name>A0A9W8BAL8_9FUNG</name>
<accession>A0A9W8BAL8</accession>
<protein>
    <submittedName>
        <fullName evidence="1">Uncharacterized protein</fullName>
    </submittedName>
</protein>
<sequence>MALMVAQQFDVYDMLKDANIVPVPNSQPGSIKPYLRKDIERAIFNGINRRQSKAVGNEITALPVVACKFPPSNRLAPSQARVRNVLKEIRIFFKYAVHTSNSVNFNNVNGFSNIEECPDEVFYIRRLSTAAVVGSK</sequence>
<organism evidence="1 2">
    <name type="scientific">Dimargaris verticillata</name>
    <dbReference type="NCBI Taxonomy" id="2761393"/>
    <lineage>
        <taxon>Eukaryota</taxon>
        <taxon>Fungi</taxon>
        <taxon>Fungi incertae sedis</taxon>
        <taxon>Zoopagomycota</taxon>
        <taxon>Kickxellomycotina</taxon>
        <taxon>Dimargaritomycetes</taxon>
        <taxon>Dimargaritales</taxon>
        <taxon>Dimargaritaceae</taxon>
        <taxon>Dimargaris</taxon>
    </lineage>
</organism>
<gene>
    <name evidence="1" type="ORF">H4R34_001826</name>
</gene>
<reference evidence="1" key="1">
    <citation type="submission" date="2022-07" db="EMBL/GenBank/DDBJ databases">
        <title>Phylogenomic reconstructions and comparative analyses of Kickxellomycotina fungi.</title>
        <authorList>
            <person name="Reynolds N.K."/>
            <person name="Stajich J.E."/>
            <person name="Barry K."/>
            <person name="Grigoriev I.V."/>
            <person name="Crous P."/>
            <person name="Smith M.E."/>
        </authorList>
    </citation>
    <scope>NUCLEOTIDE SEQUENCE</scope>
    <source>
        <strain evidence="1">RSA 567</strain>
    </source>
</reference>
<dbReference type="EMBL" id="JANBQB010000101">
    <property type="protein sequence ID" value="KAJ1982096.1"/>
    <property type="molecule type" value="Genomic_DNA"/>
</dbReference>
<dbReference type="Proteomes" id="UP001151582">
    <property type="component" value="Unassembled WGS sequence"/>
</dbReference>
<dbReference type="GO" id="GO:0003723">
    <property type="term" value="F:RNA binding"/>
    <property type="evidence" value="ECO:0007669"/>
    <property type="project" value="InterPro"/>
</dbReference>
<evidence type="ECO:0000313" key="1">
    <source>
        <dbReference type="EMBL" id="KAJ1982096.1"/>
    </source>
</evidence>
<keyword evidence="2" id="KW-1185">Reference proteome</keyword>
<dbReference type="GO" id="GO:0033897">
    <property type="term" value="F:ribonuclease T2 activity"/>
    <property type="evidence" value="ECO:0007669"/>
    <property type="project" value="InterPro"/>
</dbReference>
<dbReference type="AlphaFoldDB" id="A0A9W8BAL8"/>
<comment type="caution">
    <text evidence="1">The sequence shown here is derived from an EMBL/GenBank/DDBJ whole genome shotgun (WGS) entry which is preliminary data.</text>
</comment>